<feature type="domain" description="HTH gntR-type" evidence="8">
    <location>
        <begin position="13"/>
        <end position="81"/>
    </location>
</feature>
<evidence type="ECO:0000256" key="4">
    <source>
        <dbReference type="ARBA" id="ARBA00022898"/>
    </source>
</evidence>
<dbReference type="GO" id="GO:0003700">
    <property type="term" value="F:DNA-binding transcription factor activity"/>
    <property type="evidence" value="ECO:0007669"/>
    <property type="project" value="InterPro"/>
</dbReference>
<proteinExistence type="inferred from homology"/>
<dbReference type="Gene3D" id="3.40.640.10">
    <property type="entry name" value="Type I PLP-dependent aspartate aminotransferase-like (Major domain)"/>
    <property type="match status" value="1"/>
</dbReference>
<dbReference type="SUPFAM" id="SSF46785">
    <property type="entry name" value="Winged helix' DNA-binding domain"/>
    <property type="match status" value="1"/>
</dbReference>
<dbReference type="OMA" id="FRYDVAP"/>
<evidence type="ECO:0000256" key="7">
    <source>
        <dbReference type="ARBA" id="ARBA00023163"/>
    </source>
</evidence>
<evidence type="ECO:0000256" key="1">
    <source>
        <dbReference type="ARBA" id="ARBA00001933"/>
    </source>
</evidence>
<keyword evidence="3" id="KW-0032">Aminotransferase</keyword>
<dbReference type="SUPFAM" id="SSF53383">
    <property type="entry name" value="PLP-dependent transferases"/>
    <property type="match status" value="1"/>
</dbReference>
<dbReference type="CDD" id="cd07377">
    <property type="entry name" value="WHTH_GntR"/>
    <property type="match status" value="1"/>
</dbReference>
<dbReference type="InterPro" id="IPR004839">
    <property type="entry name" value="Aminotransferase_I/II_large"/>
</dbReference>
<dbReference type="InterPro" id="IPR015421">
    <property type="entry name" value="PyrdxlP-dep_Trfase_major"/>
</dbReference>
<keyword evidence="4" id="KW-0663">Pyridoxal phosphate</keyword>
<dbReference type="InterPro" id="IPR036390">
    <property type="entry name" value="WH_DNA-bd_sf"/>
</dbReference>
<accession>A0A4Y7WZ77</accession>
<dbReference type="GeneID" id="87598209"/>
<dbReference type="InterPro" id="IPR015424">
    <property type="entry name" value="PyrdxlP-dep_Trfase"/>
</dbReference>
<keyword evidence="7" id="KW-0804">Transcription</keyword>
<dbReference type="PANTHER" id="PTHR46577">
    <property type="entry name" value="HTH-TYPE TRANSCRIPTIONAL REGULATORY PROTEIN GABR"/>
    <property type="match status" value="1"/>
</dbReference>
<comment type="similarity">
    <text evidence="2">In the C-terminal section; belongs to the class-I pyridoxal-phosphate-dependent aminotransferase family.</text>
</comment>
<dbReference type="Pfam" id="PF00392">
    <property type="entry name" value="GntR"/>
    <property type="match status" value="1"/>
</dbReference>
<sequence length="462" mass="52908">MTLTYFLDKETDTPIYKQLYESLRKDILSGKLKTGAKLPSIRHFAQTLNVSVITVQNAYHQLEAEGYITSRDRSGYYVENLAGLTLLERQDAKIIHAPHHDQASEDQIIDFSPSNIDNAQFPLSIWRKCVNETLLNHETRFNHHGAKLGELPLRAAVADYVTKSRILDCTEEQVVIFEGIEHSMNILSLLFKQMGKTAIMEQPSYKVIEDIFSLHQLPIQRVPSPKGVLSLEDLQEQKNGVLYLTPSHQYPYGSFLSIQERIKIINWAQNSESYVIEDDYDGEFRYDIDPVPSLQGLSKNHVIYIGTFSKTLSPAIRVSYAILPPELMKRYQEVCSMFPSPVSVHLQLALAKFMEDGHYERHIRRMRKYYKEKQDFLIATIQEVMGDHAALHGTTAGLHLVLELKNNSRPYKQLLAAARAHGVNIYPVKDVTPNPYFILGFSGLPREKITEGIRRLHKAWIE</sequence>
<dbReference type="Pfam" id="PF00155">
    <property type="entry name" value="Aminotran_1_2"/>
    <property type="match status" value="1"/>
</dbReference>
<reference evidence="9" key="1">
    <citation type="submission" date="2015-08" db="EMBL/GenBank/DDBJ databases">
        <title>Complete DNA Sequence of Pseudomonas syringae pv. actinidiae, the Causal Agent of Kiwifruit Canker Disease.</title>
        <authorList>
            <person name="Rikkerink E.H.A."/>
            <person name="Fineran P.C."/>
        </authorList>
    </citation>
    <scope>NUCLEOTIDE SEQUENCE</scope>
    <source>
        <strain evidence="9">DSM 13666</strain>
    </source>
</reference>
<name>A0A0M0KIX0_ALKHA</name>
<evidence type="ECO:0000313" key="9">
    <source>
        <dbReference type="EMBL" id="KOO38557.1"/>
    </source>
</evidence>
<keyword evidence="5" id="KW-0805">Transcription regulation</keyword>
<accession>A0A0M0KIX0</accession>
<keyword evidence="6" id="KW-0238">DNA-binding</keyword>
<evidence type="ECO:0000259" key="8">
    <source>
        <dbReference type="PROSITE" id="PS50949"/>
    </source>
</evidence>
<dbReference type="PANTHER" id="PTHR46577:SF1">
    <property type="entry name" value="HTH-TYPE TRANSCRIPTIONAL REGULATORY PROTEIN GABR"/>
    <property type="match status" value="1"/>
</dbReference>
<dbReference type="GO" id="GO:0003677">
    <property type="term" value="F:DNA binding"/>
    <property type="evidence" value="ECO:0007669"/>
    <property type="project" value="UniProtKB-KW"/>
</dbReference>
<dbReference type="Gene3D" id="1.10.10.10">
    <property type="entry name" value="Winged helix-like DNA-binding domain superfamily/Winged helix DNA-binding domain"/>
    <property type="match status" value="1"/>
</dbReference>
<evidence type="ECO:0000256" key="3">
    <source>
        <dbReference type="ARBA" id="ARBA00022576"/>
    </source>
</evidence>
<dbReference type="PATRIC" id="fig|136160.3.peg.1628"/>
<dbReference type="AlphaFoldDB" id="A0A0M0KIX0"/>
<dbReference type="InterPro" id="IPR036388">
    <property type="entry name" value="WH-like_DNA-bd_sf"/>
</dbReference>
<dbReference type="CDD" id="cd00609">
    <property type="entry name" value="AAT_like"/>
    <property type="match status" value="1"/>
</dbReference>
<dbReference type="EMBL" id="LILD01000001">
    <property type="protein sequence ID" value="KOO38557.1"/>
    <property type="molecule type" value="Genomic_DNA"/>
</dbReference>
<dbReference type="InterPro" id="IPR051446">
    <property type="entry name" value="HTH_trans_reg/aminotransferase"/>
</dbReference>
<gene>
    <name evidence="9" type="ORF">AMD02_06600</name>
</gene>
<evidence type="ECO:0000256" key="5">
    <source>
        <dbReference type="ARBA" id="ARBA00023015"/>
    </source>
</evidence>
<evidence type="ECO:0000256" key="2">
    <source>
        <dbReference type="ARBA" id="ARBA00005384"/>
    </source>
</evidence>
<evidence type="ECO:0000256" key="6">
    <source>
        <dbReference type="ARBA" id="ARBA00023125"/>
    </source>
</evidence>
<dbReference type="SMART" id="SM00345">
    <property type="entry name" value="HTH_GNTR"/>
    <property type="match status" value="1"/>
</dbReference>
<dbReference type="GO" id="GO:0008483">
    <property type="term" value="F:transaminase activity"/>
    <property type="evidence" value="ECO:0007669"/>
    <property type="project" value="UniProtKB-KW"/>
</dbReference>
<dbReference type="InterPro" id="IPR000524">
    <property type="entry name" value="Tscrpt_reg_HTH_GntR"/>
</dbReference>
<dbReference type="RefSeq" id="WP_010898844.1">
    <property type="nucleotide sequence ID" value="NZ_CP040441.1"/>
</dbReference>
<organism evidence="9">
    <name type="scientific">Halalkalibacterium halodurans</name>
    <name type="common">Bacillus halodurans</name>
    <dbReference type="NCBI Taxonomy" id="86665"/>
    <lineage>
        <taxon>Bacteria</taxon>
        <taxon>Bacillati</taxon>
        <taxon>Bacillota</taxon>
        <taxon>Bacilli</taxon>
        <taxon>Bacillales</taxon>
        <taxon>Bacillaceae</taxon>
        <taxon>Halalkalibacterium (ex Joshi et al. 2022)</taxon>
    </lineage>
</organism>
<comment type="caution">
    <text evidence="9">The sequence shown here is derived from an EMBL/GenBank/DDBJ whole genome shotgun (WGS) entry which is preliminary data.</text>
</comment>
<dbReference type="GO" id="GO:0030170">
    <property type="term" value="F:pyridoxal phosphate binding"/>
    <property type="evidence" value="ECO:0007669"/>
    <property type="project" value="InterPro"/>
</dbReference>
<comment type="cofactor">
    <cofactor evidence="1">
        <name>pyridoxal 5'-phosphate</name>
        <dbReference type="ChEBI" id="CHEBI:597326"/>
    </cofactor>
</comment>
<keyword evidence="3" id="KW-0808">Transferase</keyword>
<protein>
    <recommendedName>
        <fullName evidence="8">HTH gntR-type domain-containing protein</fullName>
    </recommendedName>
</protein>
<dbReference type="PROSITE" id="PS50949">
    <property type="entry name" value="HTH_GNTR"/>
    <property type="match status" value="1"/>
</dbReference>